<accession>A0ACC0CPP4</accession>
<comment type="caution">
    <text evidence="1">The sequence shown here is derived from an EMBL/GenBank/DDBJ whole genome shotgun (WGS) entry which is preliminary data.</text>
</comment>
<sequence>MRQTDALHDLSGKGVEIPNLQDVLKLASSVRTDTNNRLNDIVTGVSLLKKSFNGGSHRTGVRANRSRQLLWPHLKTTLACPPGQYVQPRQPALPPNHLATTSELLQWQSIRKLVGHLQVNQVHNEFPICLEQECCLCIFGRGDGGTKDIFSEGWGQAGVANTCGLDWNSDKVWQYVKSFKNNVLSLQPIIVPKVLDRMVSQFLSEASLARGSKQISGALVLLVLALGEVCLHTRRIPDVVQPDDQTRKPNVDAIPGLAYFALATNIMGVHITGLTLDHVRVHILAGLYHAQLGRVMESWPHINQASRDLLVILQPKLSRLSKEEASTLSPDDTESSFLFWTCFQLECEILEELPLPQSDLLRYHELVPHPNAEVAEGWGFPSHVIESYLAHLYVRKQLNWIYSLLYDPTGNKARDKFHFDLLTINHTIKPFQADEPPPGDILSASFRAKYWDSQVLLYRPFLRIILEGQAVPNQDIIAHQAIQALIKSTEAFHGMDSSQRIIVTNVFGIAHAYVRSHLQRVIHFLGLLTIGRSRWGHLLMLAACYRNETLREFISQETLCILFKRTISFFQMIAHRDSALLTDMNILISLARELGFMLGDDEMTPGTGTTLRVADT</sequence>
<dbReference type="EMBL" id="MU394371">
    <property type="protein sequence ID" value="KAI6082427.1"/>
    <property type="molecule type" value="Genomic_DNA"/>
</dbReference>
<dbReference type="Proteomes" id="UP001497680">
    <property type="component" value="Unassembled WGS sequence"/>
</dbReference>
<evidence type="ECO:0000313" key="1">
    <source>
        <dbReference type="EMBL" id="KAI6082427.1"/>
    </source>
</evidence>
<organism evidence="1 2">
    <name type="scientific">Hypoxylon rubiginosum</name>
    <dbReference type="NCBI Taxonomy" id="110542"/>
    <lineage>
        <taxon>Eukaryota</taxon>
        <taxon>Fungi</taxon>
        <taxon>Dikarya</taxon>
        <taxon>Ascomycota</taxon>
        <taxon>Pezizomycotina</taxon>
        <taxon>Sordariomycetes</taxon>
        <taxon>Xylariomycetidae</taxon>
        <taxon>Xylariales</taxon>
        <taxon>Hypoxylaceae</taxon>
        <taxon>Hypoxylon</taxon>
    </lineage>
</organism>
<name>A0ACC0CPP4_9PEZI</name>
<evidence type="ECO:0000313" key="2">
    <source>
        <dbReference type="Proteomes" id="UP001497680"/>
    </source>
</evidence>
<proteinExistence type="predicted"/>
<protein>
    <submittedName>
        <fullName evidence="1">Uncharacterized protein</fullName>
    </submittedName>
</protein>
<keyword evidence="2" id="KW-1185">Reference proteome</keyword>
<reference evidence="1 2" key="1">
    <citation type="journal article" date="2022" name="New Phytol.">
        <title>Ecological generalism drives hyperdiversity of secondary metabolite gene clusters in xylarialean endophytes.</title>
        <authorList>
            <person name="Franco M.E.E."/>
            <person name="Wisecaver J.H."/>
            <person name="Arnold A.E."/>
            <person name="Ju Y.M."/>
            <person name="Slot J.C."/>
            <person name="Ahrendt S."/>
            <person name="Moore L.P."/>
            <person name="Eastman K.E."/>
            <person name="Scott K."/>
            <person name="Konkel Z."/>
            <person name="Mondo S.J."/>
            <person name="Kuo A."/>
            <person name="Hayes R.D."/>
            <person name="Haridas S."/>
            <person name="Andreopoulos B."/>
            <person name="Riley R."/>
            <person name="LaButti K."/>
            <person name="Pangilinan J."/>
            <person name="Lipzen A."/>
            <person name="Amirebrahimi M."/>
            <person name="Yan J."/>
            <person name="Adam C."/>
            <person name="Keymanesh K."/>
            <person name="Ng V."/>
            <person name="Louie K."/>
            <person name="Northen T."/>
            <person name="Drula E."/>
            <person name="Henrissat B."/>
            <person name="Hsieh H.M."/>
            <person name="Youens-Clark K."/>
            <person name="Lutzoni F."/>
            <person name="Miadlikowska J."/>
            <person name="Eastwood D.C."/>
            <person name="Hamelin R.C."/>
            <person name="Grigoriev I.V."/>
            <person name="U'Ren J.M."/>
        </authorList>
    </citation>
    <scope>NUCLEOTIDE SEQUENCE [LARGE SCALE GENOMIC DNA]</scope>
    <source>
        <strain evidence="1 2">ER1909</strain>
    </source>
</reference>
<gene>
    <name evidence="1" type="ORF">F4821DRAFT_281837</name>
</gene>